<sequence>MFENKQAIVDAIPPDLHGRLSQLANLYWRLRWVRRWDSSGRRRVYRLISAHKKNFDGTIFEGELLRLFCRYLANPMNRNSERRYLMLLACRLGKDNVR</sequence>
<dbReference type="AlphaFoldDB" id="A0A935TK24"/>
<protein>
    <submittedName>
        <fullName evidence="1">Uncharacterized protein</fullName>
    </submittedName>
</protein>
<comment type="caution">
    <text evidence="1">The sequence shown here is derived from an EMBL/GenBank/DDBJ whole genome shotgun (WGS) entry which is preliminary data.</text>
</comment>
<dbReference type="Proteomes" id="UP000706151">
    <property type="component" value="Unassembled WGS sequence"/>
</dbReference>
<name>A0A935TK24_9PROT</name>
<organism evidence="1 2">
    <name type="scientific">Candidatus Accumulibacter affinis</name>
    <dbReference type="NCBI Taxonomy" id="2954384"/>
    <lineage>
        <taxon>Bacteria</taxon>
        <taxon>Pseudomonadati</taxon>
        <taxon>Pseudomonadota</taxon>
        <taxon>Betaproteobacteria</taxon>
        <taxon>Candidatus Accumulibacter</taxon>
    </lineage>
</organism>
<accession>A0A935TK24</accession>
<evidence type="ECO:0000313" key="1">
    <source>
        <dbReference type="EMBL" id="MBK7955700.1"/>
    </source>
</evidence>
<gene>
    <name evidence="1" type="ORF">IPK02_18125</name>
</gene>
<evidence type="ECO:0000313" key="2">
    <source>
        <dbReference type="Proteomes" id="UP000706151"/>
    </source>
</evidence>
<proteinExistence type="predicted"/>
<reference evidence="1 2" key="1">
    <citation type="submission" date="2020-10" db="EMBL/GenBank/DDBJ databases">
        <title>Connecting structure to function with the recovery of over 1000 high-quality activated sludge metagenome-assembled genomes encoding full-length rRNA genes using long-read sequencing.</title>
        <authorList>
            <person name="Singleton C.M."/>
            <person name="Petriglieri F."/>
            <person name="Kristensen J.M."/>
            <person name="Kirkegaard R.H."/>
            <person name="Michaelsen T.Y."/>
            <person name="Andersen M.H."/>
            <person name="Karst S.M."/>
            <person name="Dueholm M.S."/>
            <person name="Nielsen P.H."/>
            <person name="Albertsen M."/>
        </authorList>
    </citation>
    <scope>NUCLEOTIDE SEQUENCE [LARGE SCALE GENOMIC DNA]</scope>
    <source>
        <strain evidence="1">Fred_18-Q3-R57-64_BAT3C.720</strain>
    </source>
</reference>
<dbReference type="EMBL" id="JADJOT010000011">
    <property type="protein sequence ID" value="MBK7955700.1"/>
    <property type="molecule type" value="Genomic_DNA"/>
</dbReference>